<sequence length="328" mass="35365">MGSEVRIISAGDMDRLEISMAEFMDAVETGFAALGKGLGSMPAKIGVHPREDSFIHAMPCHLGGRIDRAGVKCIAGYPANPAKGLPYISGVMVVNDPETGLPLAIMDAARLTAWRTGAASGVYARHFGAPETSRLAIVGTGVQARTNLLAMKEVFPELNEIRCCGLRAPSVQRFIDEMAPQLPGAVFSLHTDIETAVRDADVLITCTPMIEEPDRPVRRKWLKDDCLVIAVDYDACVNEDVFAGAHFTCDHREQYVRTQEAGTYFRNGYPLPEEIDADMCEVCAGGKRALRKGRRGAVLMGIAAHDVMASALIYERAAKAGAGTLVEL</sequence>
<dbReference type="InterPro" id="IPR003462">
    <property type="entry name" value="ODC_Mu_crystall"/>
</dbReference>
<dbReference type="AlphaFoldDB" id="A0A1J5MZU6"/>
<dbReference type="PANTHER" id="PTHR13812">
    <property type="entry name" value="KETIMINE REDUCTASE MU-CRYSTALLIN"/>
    <property type="match status" value="1"/>
</dbReference>
<comment type="caution">
    <text evidence="1">The sequence shown here is derived from an EMBL/GenBank/DDBJ whole genome shotgun (WGS) entry which is preliminary data.</text>
</comment>
<reference evidence="1 2" key="1">
    <citation type="submission" date="2015-09" db="EMBL/GenBank/DDBJ databases">
        <title>Genome of Desulfovibrio dechloracetivorans BerOc1, a mercury methylating strain isolated from highly hydrocarbons and metals contaminated coastal sediments.</title>
        <authorList>
            <person name="Goni Urriza M."/>
            <person name="Gassie C."/>
            <person name="Bouchez O."/>
            <person name="Klopp C."/>
            <person name="Ranchou-Peyruse A."/>
            <person name="Remy G."/>
        </authorList>
    </citation>
    <scope>NUCLEOTIDE SEQUENCE [LARGE SCALE GENOMIC DNA]</scope>
    <source>
        <strain evidence="1 2">BerOc1</strain>
    </source>
</reference>
<dbReference type="PIRSF" id="PIRSF001439">
    <property type="entry name" value="CryM"/>
    <property type="match status" value="1"/>
</dbReference>
<dbReference type="SUPFAM" id="SSF51735">
    <property type="entry name" value="NAD(P)-binding Rossmann-fold domains"/>
    <property type="match status" value="1"/>
</dbReference>
<keyword evidence="2" id="KW-1185">Reference proteome</keyword>
<dbReference type="GO" id="GO:0005737">
    <property type="term" value="C:cytoplasm"/>
    <property type="evidence" value="ECO:0007669"/>
    <property type="project" value="TreeGrafter"/>
</dbReference>
<gene>
    <name evidence="1" type="primary">rapL</name>
    <name evidence="1" type="ORF">BerOc1_03476</name>
</gene>
<dbReference type="EC" id="4.3.1.28" evidence="1"/>
<dbReference type="Pfam" id="PF02423">
    <property type="entry name" value="OCD_Mu_crystall"/>
    <property type="match status" value="1"/>
</dbReference>
<dbReference type="Gene3D" id="3.30.1780.10">
    <property type="entry name" value="ornithine cyclodeaminase, domain 1"/>
    <property type="match status" value="1"/>
</dbReference>
<keyword evidence="1" id="KW-0456">Lyase</keyword>
<accession>A0A1J5MZU6</accession>
<dbReference type="InterPro" id="IPR023401">
    <property type="entry name" value="ODC_N"/>
</dbReference>
<dbReference type="Proteomes" id="UP000181901">
    <property type="component" value="Unassembled WGS sequence"/>
</dbReference>
<dbReference type="InterPro" id="IPR036291">
    <property type="entry name" value="NAD(P)-bd_dom_sf"/>
</dbReference>
<dbReference type="PANTHER" id="PTHR13812:SF19">
    <property type="entry name" value="KETIMINE REDUCTASE MU-CRYSTALLIN"/>
    <property type="match status" value="1"/>
</dbReference>
<dbReference type="EMBL" id="LKAQ01000004">
    <property type="protein sequence ID" value="OIQ51522.1"/>
    <property type="molecule type" value="Genomic_DNA"/>
</dbReference>
<dbReference type="Gene3D" id="3.40.50.720">
    <property type="entry name" value="NAD(P)-binding Rossmann-like Domain"/>
    <property type="match status" value="1"/>
</dbReference>
<name>A0A1J5MZU6_9BACT</name>
<dbReference type="OrthoDB" id="5495968at2"/>
<protein>
    <submittedName>
        <fullName evidence="1">L-lysine cyclodeaminase</fullName>
        <ecNumber evidence="1">4.3.1.28</ecNumber>
    </submittedName>
</protein>
<evidence type="ECO:0000313" key="1">
    <source>
        <dbReference type="EMBL" id="OIQ51522.1"/>
    </source>
</evidence>
<dbReference type="GO" id="GO:0016829">
    <property type="term" value="F:lyase activity"/>
    <property type="evidence" value="ECO:0007669"/>
    <property type="project" value="UniProtKB-KW"/>
</dbReference>
<evidence type="ECO:0000313" key="2">
    <source>
        <dbReference type="Proteomes" id="UP000181901"/>
    </source>
</evidence>
<proteinExistence type="predicted"/>
<organism evidence="1 2">
    <name type="scientific">Pseudodesulfovibrio hydrargyri</name>
    <dbReference type="NCBI Taxonomy" id="2125990"/>
    <lineage>
        <taxon>Bacteria</taxon>
        <taxon>Pseudomonadati</taxon>
        <taxon>Thermodesulfobacteriota</taxon>
        <taxon>Desulfovibrionia</taxon>
        <taxon>Desulfovibrionales</taxon>
        <taxon>Desulfovibrionaceae</taxon>
    </lineage>
</organism>